<organism evidence="1 2">
    <name type="scientific">Colletotrichum higginsianum (strain IMI 349063)</name>
    <name type="common">Crucifer anthracnose fungus</name>
    <dbReference type="NCBI Taxonomy" id="759273"/>
    <lineage>
        <taxon>Eukaryota</taxon>
        <taxon>Fungi</taxon>
        <taxon>Dikarya</taxon>
        <taxon>Ascomycota</taxon>
        <taxon>Pezizomycotina</taxon>
        <taxon>Sordariomycetes</taxon>
        <taxon>Hypocreomycetidae</taxon>
        <taxon>Glomerellales</taxon>
        <taxon>Glomerellaceae</taxon>
        <taxon>Colletotrichum</taxon>
        <taxon>Colletotrichum destructivum species complex</taxon>
    </lineage>
</organism>
<dbReference type="Proteomes" id="UP000007174">
    <property type="component" value="Unassembled WGS sequence"/>
</dbReference>
<dbReference type="AlphaFoldDB" id="H1VHX7"/>
<name>H1VHX7_COLHI</name>
<feature type="non-terminal residue" evidence="1">
    <location>
        <position position="62"/>
    </location>
</feature>
<proteinExistence type="predicted"/>
<evidence type="ECO:0000313" key="1">
    <source>
        <dbReference type="EMBL" id="CCF39830.1"/>
    </source>
</evidence>
<gene>
    <name evidence="1" type="ORF">CH063_10560</name>
</gene>
<reference evidence="2" key="1">
    <citation type="journal article" date="2012" name="Nat. Genet.">
        <title>Lifestyle transitions in plant pathogenic Colletotrichum fungi deciphered by genome and transcriptome analyses.</title>
        <authorList>
            <person name="O'Connell R.J."/>
            <person name="Thon M.R."/>
            <person name="Hacquard S."/>
            <person name="Amyotte S.G."/>
            <person name="Kleemann J."/>
            <person name="Torres M.F."/>
            <person name="Damm U."/>
            <person name="Buiate E.A."/>
            <person name="Epstein L."/>
            <person name="Alkan N."/>
            <person name="Altmueller J."/>
            <person name="Alvarado-Balderrama L."/>
            <person name="Bauser C.A."/>
            <person name="Becker C."/>
            <person name="Birren B.W."/>
            <person name="Chen Z."/>
            <person name="Choi J."/>
            <person name="Crouch J.A."/>
            <person name="Duvick J.P."/>
            <person name="Farman M.A."/>
            <person name="Gan P."/>
            <person name="Heiman D."/>
            <person name="Henrissat B."/>
            <person name="Howard R.J."/>
            <person name="Kabbage M."/>
            <person name="Koch C."/>
            <person name="Kracher B."/>
            <person name="Kubo Y."/>
            <person name="Law A.D."/>
            <person name="Lebrun M.-H."/>
            <person name="Lee Y.-H."/>
            <person name="Miyara I."/>
            <person name="Moore N."/>
            <person name="Neumann U."/>
            <person name="Nordstroem K."/>
            <person name="Panaccione D.G."/>
            <person name="Panstruga R."/>
            <person name="Place M."/>
            <person name="Proctor R.H."/>
            <person name="Prusky D."/>
            <person name="Rech G."/>
            <person name="Reinhardt R."/>
            <person name="Rollins J.A."/>
            <person name="Rounsley S."/>
            <person name="Schardl C.L."/>
            <person name="Schwartz D.C."/>
            <person name="Shenoy N."/>
            <person name="Shirasu K."/>
            <person name="Sikhakolli U.R."/>
            <person name="Stueber K."/>
            <person name="Sukno S.A."/>
            <person name="Sweigard J.A."/>
            <person name="Takano Y."/>
            <person name="Takahara H."/>
            <person name="Trail F."/>
            <person name="van der Does H.C."/>
            <person name="Voll L.M."/>
            <person name="Will I."/>
            <person name="Young S."/>
            <person name="Zeng Q."/>
            <person name="Zhang J."/>
            <person name="Zhou S."/>
            <person name="Dickman M.B."/>
            <person name="Schulze-Lefert P."/>
            <person name="Ver Loren van Themaat E."/>
            <person name="Ma L.-J."/>
            <person name="Vaillancourt L.J."/>
        </authorList>
    </citation>
    <scope>NUCLEOTIDE SEQUENCE [LARGE SCALE GENOMIC DNA]</scope>
    <source>
        <strain evidence="2">IMI 349063</strain>
    </source>
</reference>
<dbReference type="HOGENOM" id="CLU_2928903_0_0_1"/>
<sequence>MVRSWGHAIDPEIHGLLRVFGGPKVECRRIRGFHGRLVQLSPGLPEAFEREPDAEGRDGDAS</sequence>
<evidence type="ECO:0000313" key="2">
    <source>
        <dbReference type="Proteomes" id="UP000007174"/>
    </source>
</evidence>
<protein>
    <submittedName>
        <fullName evidence="1">Uncharacterized protein</fullName>
    </submittedName>
</protein>
<accession>H1VHX7</accession>
<dbReference type="EMBL" id="CACQ02003722">
    <property type="protein sequence ID" value="CCF39830.1"/>
    <property type="molecule type" value="Genomic_DNA"/>
</dbReference>